<keyword evidence="2" id="KW-0472">Membrane</keyword>
<organism evidence="3 4">
    <name type="scientific">Streptomyces gibsoniae</name>
    <dbReference type="NCBI Taxonomy" id="3075529"/>
    <lineage>
        <taxon>Bacteria</taxon>
        <taxon>Bacillati</taxon>
        <taxon>Actinomycetota</taxon>
        <taxon>Actinomycetes</taxon>
        <taxon>Kitasatosporales</taxon>
        <taxon>Streptomycetaceae</taxon>
        <taxon>Streptomyces</taxon>
    </lineage>
</organism>
<feature type="transmembrane region" description="Helical" evidence="2">
    <location>
        <begin position="290"/>
        <end position="311"/>
    </location>
</feature>
<dbReference type="RefSeq" id="WP_311700987.1">
    <property type="nucleotide sequence ID" value="NZ_JAVREY010000115.1"/>
</dbReference>
<reference evidence="4" key="1">
    <citation type="submission" date="2023-07" db="EMBL/GenBank/DDBJ databases">
        <title>30 novel species of actinomycetes from the DSMZ collection.</title>
        <authorList>
            <person name="Nouioui I."/>
        </authorList>
    </citation>
    <scope>NUCLEOTIDE SEQUENCE [LARGE SCALE GENOMIC DNA]</scope>
    <source>
        <strain evidence="4">DSM 41699</strain>
    </source>
</reference>
<feature type="compositionally biased region" description="Gly residues" evidence="1">
    <location>
        <begin position="596"/>
        <end position="607"/>
    </location>
</feature>
<feature type="transmembrane region" description="Helical" evidence="2">
    <location>
        <begin position="215"/>
        <end position="243"/>
    </location>
</feature>
<evidence type="ECO:0000256" key="2">
    <source>
        <dbReference type="SAM" id="Phobius"/>
    </source>
</evidence>
<feature type="transmembrane region" description="Helical" evidence="2">
    <location>
        <begin position="47"/>
        <end position="68"/>
    </location>
</feature>
<feature type="transmembrane region" description="Helical" evidence="2">
    <location>
        <begin position="88"/>
        <end position="107"/>
    </location>
</feature>
<dbReference type="Pfam" id="PF12077">
    <property type="entry name" value="DUF3556"/>
    <property type="match status" value="1"/>
</dbReference>
<keyword evidence="4" id="KW-1185">Reference proteome</keyword>
<name>A0ABU2U8S7_9ACTN</name>
<keyword evidence="2" id="KW-0812">Transmembrane</keyword>
<proteinExistence type="predicted"/>
<feature type="transmembrane region" description="Helical" evidence="2">
    <location>
        <begin position="187"/>
        <end position="203"/>
    </location>
</feature>
<evidence type="ECO:0000256" key="1">
    <source>
        <dbReference type="SAM" id="MobiDB-lite"/>
    </source>
</evidence>
<feature type="transmembrane region" description="Helical" evidence="2">
    <location>
        <begin position="148"/>
        <end position="167"/>
    </location>
</feature>
<evidence type="ECO:0000313" key="3">
    <source>
        <dbReference type="EMBL" id="MDT0469560.1"/>
    </source>
</evidence>
<keyword evidence="2" id="KW-1133">Transmembrane helix</keyword>
<protein>
    <submittedName>
        <fullName evidence="3">DUF3556 domain-containing protein</fullName>
    </submittedName>
</protein>
<feature type="region of interest" description="Disordered" evidence="1">
    <location>
        <begin position="587"/>
        <end position="607"/>
    </location>
</feature>
<comment type="caution">
    <text evidence="3">The sequence shown here is derived from an EMBL/GenBank/DDBJ whole genome shotgun (WGS) entry which is preliminary data.</text>
</comment>
<accession>A0ABU2U8S7</accession>
<evidence type="ECO:0000313" key="4">
    <source>
        <dbReference type="Proteomes" id="UP001183809"/>
    </source>
</evidence>
<feature type="transmembrane region" description="Helical" evidence="2">
    <location>
        <begin position="345"/>
        <end position="362"/>
    </location>
</feature>
<sequence length="607" mass="66793">MGFRTGDFPPVDPETFLDKPLFERTKVLALHWVQYGFGSPKMIHTVYVVKLLVLYVVGGIVLATETSGVGPFWDVAAWWNEPITYQKLVLWTVLLEAIGLAGSWGPIAGKFKPMTGGILFWARPGTIRLRPWKRVPFTDGDTRTVVDVTLYLAFLAALLVAVVLPGVHSDSLSAALPGNTSGLVDPVLLYAPVVLYVLIGLRDKTVFLAARGEQYLPALVFFAFLPFVDMITAAKLLIVSVWVGAGVSKFGRHFTNVVPPMISNSPCVPGKWIRRAHYRNFPHDLRPSKVAVFMAHAGGTAVEIITPLVLLFSTDHRLTLAAVVLMVVFHLFITSTFPLAVPLEWNILFGYLSVFLFLGFPNEGGYGVTAMSPTWLALLVTAALVFFPVLGNLRPDLVSFLPSMRQYAGNWASAVWTFAPGAEAKLNTLAHRPTTNQVDQLRAMGYQPQVAEITMQQTLAWRSMHSQGRGLFSVLARNLPDLDSRTVREAEFGCNSLIGFNFGDGHLHDEDLIRAVQRRVGFAPGEWIIVWVESQAIHSEVQHYKVIDAALGVVERGHWKVTDAVNEQPWLPNGPIPLTVTFRREQQEPSPVAGYDGHGGATLGSPA</sequence>
<feature type="transmembrane region" description="Helical" evidence="2">
    <location>
        <begin position="318"/>
        <end position="339"/>
    </location>
</feature>
<gene>
    <name evidence="3" type="ORF">RM764_42585</name>
</gene>
<dbReference type="EMBL" id="JAVREY010000115">
    <property type="protein sequence ID" value="MDT0469560.1"/>
    <property type="molecule type" value="Genomic_DNA"/>
</dbReference>
<dbReference type="Proteomes" id="UP001183809">
    <property type="component" value="Unassembled WGS sequence"/>
</dbReference>
<dbReference type="InterPro" id="IPR021941">
    <property type="entry name" value="DUF3556_TM"/>
</dbReference>
<feature type="transmembrane region" description="Helical" evidence="2">
    <location>
        <begin position="374"/>
        <end position="393"/>
    </location>
</feature>